<gene>
    <name evidence="3" type="ORF">N783_09690</name>
</gene>
<reference evidence="3 4" key="1">
    <citation type="submission" date="2013-08" db="EMBL/GenBank/DDBJ databases">
        <authorList>
            <person name="Huang J."/>
            <person name="Wang G."/>
        </authorList>
    </citation>
    <scope>NUCLEOTIDE SEQUENCE [LARGE SCALE GENOMIC DNA]</scope>
    <source>
        <strain evidence="3 4">BH030004</strain>
    </source>
</reference>
<proteinExistence type="predicted"/>
<name>A0A0A5G8L5_9BACI</name>
<feature type="coiled-coil region" evidence="1">
    <location>
        <begin position="25"/>
        <end position="73"/>
    </location>
</feature>
<feature type="signal peptide" evidence="2">
    <location>
        <begin position="1"/>
        <end position="25"/>
    </location>
</feature>
<keyword evidence="4" id="KW-1185">Reference proteome</keyword>
<protein>
    <submittedName>
        <fullName evidence="3">Uncharacterized protein</fullName>
    </submittedName>
</protein>
<dbReference type="AlphaFoldDB" id="A0A0A5G8L5"/>
<dbReference type="Proteomes" id="UP000030403">
    <property type="component" value="Unassembled WGS sequence"/>
</dbReference>
<dbReference type="CDD" id="cd14686">
    <property type="entry name" value="bZIP"/>
    <property type="match status" value="1"/>
</dbReference>
<feature type="chain" id="PRO_5002010619" evidence="2">
    <location>
        <begin position="26"/>
        <end position="198"/>
    </location>
</feature>
<dbReference type="RefSeq" id="WP_027446785.1">
    <property type="nucleotide sequence ID" value="NZ_AULJ01000040.1"/>
</dbReference>
<sequence length="198" mass="22611">MRITKLLLLSLSILVFAGCSNTAGANTKEEKVKQLEQEKEDLQTQLNELKSKNEELNEKFNSFTKEYEKQRNAAYNHELYQFNTTSQVIFQAMIQGDVAALKSNTGDNIEVASNKLTIANPEGKKLDFSLDTFQSGSFTKDSVIVLKQFSHSENYNHFNMTYAVRSTKENPEGDYYLYLTYSKNQQGKWTLSNISMNP</sequence>
<evidence type="ECO:0000256" key="1">
    <source>
        <dbReference type="SAM" id="Coils"/>
    </source>
</evidence>
<keyword evidence="2" id="KW-0732">Signal</keyword>
<evidence type="ECO:0000256" key="2">
    <source>
        <dbReference type="SAM" id="SignalP"/>
    </source>
</evidence>
<dbReference type="EMBL" id="AVPF01000024">
    <property type="protein sequence ID" value="KGX87460.1"/>
    <property type="molecule type" value="Genomic_DNA"/>
</dbReference>
<accession>A0A0A5G8L5</accession>
<comment type="caution">
    <text evidence="3">The sequence shown here is derived from an EMBL/GenBank/DDBJ whole genome shotgun (WGS) entry which is preliminary data.</text>
</comment>
<organism evidence="3 4">
    <name type="scientific">Pontibacillus marinus BH030004 = DSM 16465</name>
    <dbReference type="NCBI Taxonomy" id="1385511"/>
    <lineage>
        <taxon>Bacteria</taxon>
        <taxon>Bacillati</taxon>
        <taxon>Bacillota</taxon>
        <taxon>Bacilli</taxon>
        <taxon>Bacillales</taxon>
        <taxon>Bacillaceae</taxon>
        <taxon>Pontibacillus</taxon>
    </lineage>
</organism>
<evidence type="ECO:0000313" key="3">
    <source>
        <dbReference type="EMBL" id="KGX87460.1"/>
    </source>
</evidence>
<keyword evidence="1" id="KW-0175">Coiled coil</keyword>
<dbReference type="PROSITE" id="PS51257">
    <property type="entry name" value="PROKAR_LIPOPROTEIN"/>
    <property type="match status" value="1"/>
</dbReference>
<evidence type="ECO:0000313" key="4">
    <source>
        <dbReference type="Proteomes" id="UP000030403"/>
    </source>
</evidence>